<dbReference type="EMBL" id="OZ019911">
    <property type="protein sequence ID" value="CAK9213275.1"/>
    <property type="molecule type" value="Genomic_DNA"/>
</dbReference>
<proteinExistence type="predicted"/>
<feature type="compositionally biased region" description="Low complexity" evidence="5">
    <location>
        <begin position="13"/>
        <end position="32"/>
    </location>
</feature>
<evidence type="ECO:0000256" key="4">
    <source>
        <dbReference type="PROSITE-ProRule" id="PRU00024"/>
    </source>
</evidence>
<dbReference type="Pfam" id="PF00643">
    <property type="entry name" value="zf-B_box"/>
    <property type="match status" value="1"/>
</dbReference>
<name>A0ABP0U5N0_9BRYO</name>
<evidence type="ECO:0000256" key="5">
    <source>
        <dbReference type="SAM" id="MobiDB-lite"/>
    </source>
</evidence>
<dbReference type="PROSITE" id="PS50089">
    <property type="entry name" value="ZF_RING_2"/>
    <property type="match status" value="1"/>
</dbReference>
<dbReference type="PANTHER" id="PTHR36754">
    <property type="entry name" value="E3 UBIQUITIN-PROTEIN LIGASE TRIM37"/>
    <property type="match status" value="1"/>
</dbReference>
<dbReference type="SUPFAM" id="SSF57845">
    <property type="entry name" value="B-box zinc-binding domain"/>
    <property type="match status" value="1"/>
</dbReference>
<keyword evidence="3" id="KW-0479">Metal-binding</keyword>
<dbReference type="PROSITE" id="PS50119">
    <property type="entry name" value="ZF_BBOX"/>
    <property type="match status" value="1"/>
</dbReference>
<organism evidence="9 10">
    <name type="scientific">Sphagnum troendelagicum</name>
    <dbReference type="NCBI Taxonomy" id="128251"/>
    <lineage>
        <taxon>Eukaryota</taxon>
        <taxon>Viridiplantae</taxon>
        <taxon>Streptophyta</taxon>
        <taxon>Embryophyta</taxon>
        <taxon>Bryophyta</taxon>
        <taxon>Sphagnophytina</taxon>
        <taxon>Sphagnopsida</taxon>
        <taxon>Sphagnales</taxon>
        <taxon>Sphagnaceae</taxon>
        <taxon>Sphagnum</taxon>
    </lineage>
</organism>
<feature type="domain" description="B box-type" evidence="7">
    <location>
        <begin position="283"/>
        <end position="320"/>
    </location>
</feature>
<comment type="subcellular location">
    <subcellularLocation>
        <location evidence="1">Cytoplasm</location>
    </subcellularLocation>
</comment>
<dbReference type="CDD" id="cd19756">
    <property type="entry name" value="Bbox2"/>
    <property type="match status" value="1"/>
</dbReference>
<evidence type="ECO:0000313" key="10">
    <source>
        <dbReference type="Proteomes" id="UP001497512"/>
    </source>
</evidence>
<dbReference type="PANTHER" id="PTHR36754:SF2">
    <property type="entry name" value="E3 UBIQUITIN-PROTEIN LIGASE TRIM37"/>
    <property type="match status" value="1"/>
</dbReference>
<dbReference type="InterPro" id="IPR002083">
    <property type="entry name" value="MATH/TRAF_dom"/>
</dbReference>
<accession>A0ABP0U5N0</accession>
<evidence type="ECO:0008006" key="11">
    <source>
        <dbReference type="Google" id="ProtNLM"/>
    </source>
</evidence>
<dbReference type="SUPFAM" id="SSF57850">
    <property type="entry name" value="RING/U-box"/>
    <property type="match status" value="1"/>
</dbReference>
<keyword evidence="10" id="KW-1185">Reference proteome</keyword>
<dbReference type="InterPro" id="IPR013083">
    <property type="entry name" value="Znf_RING/FYVE/PHD"/>
</dbReference>
<protein>
    <recommendedName>
        <fullName evidence="11">E3 ubiquitin-protein ligase TRIM37</fullName>
    </recommendedName>
</protein>
<dbReference type="Gene3D" id="3.30.160.60">
    <property type="entry name" value="Classic Zinc Finger"/>
    <property type="match status" value="1"/>
</dbReference>
<evidence type="ECO:0000256" key="1">
    <source>
        <dbReference type="ARBA" id="ARBA00004496"/>
    </source>
</evidence>
<evidence type="ECO:0000256" key="3">
    <source>
        <dbReference type="ARBA" id="ARBA00022723"/>
    </source>
</evidence>
<dbReference type="SMART" id="SM00336">
    <property type="entry name" value="BBOX"/>
    <property type="match status" value="1"/>
</dbReference>
<evidence type="ECO:0000313" key="9">
    <source>
        <dbReference type="EMBL" id="CAK9213275.1"/>
    </source>
</evidence>
<dbReference type="InterPro" id="IPR001841">
    <property type="entry name" value="Znf_RING"/>
</dbReference>
<evidence type="ECO:0000259" key="7">
    <source>
        <dbReference type="PROSITE" id="PS50119"/>
    </source>
</evidence>
<dbReference type="Pfam" id="PF22486">
    <property type="entry name" value="MATH_2"/>
    <property type="match status" value="1"/>
</dbReference>
<feature type="compositionally biased region" description="Polar residues" evidence="5">
    <location>
        <begin position="137"/>
        <end position="146"/>
    </location>
</feature>
<evidence type="ECO:0000259" key="8">
    <source>
        <dbReference type="PROSITE" id="PS50144"/>
    </source>
</evidence>
<dbReference type="InterPro" id="IPR008974">
    <property type="entry name" value="TRAF-like"/>
</dbReference>
<feature type="region of interest" description="Disordered" evidence="5">
    <location>
        <begin position="98"/>
        <end position="180"/>
    </location>
</feature>
<feature type="region of interest" description="Disordered" evidence="5">
    <location>
        <begin position="1"/>
        <end position="63"/>
    </location>
</feature>
<dbReference type="PROSITE" id="PS50144">
    <property type="entry name" value="MATH"/>
    <property type="match status" value="1"/>
</dbReference>
<sequence>MAATLNLMRDGSRGSNGSYASSSSSNSSSSSRDGGGPQLPPCAASLVHGSSCSNNHNHSTRNNNNKAHAQRLLLVGGPQQQQQRHQYPFASITTATTTTTSASSQHLAKPQTEQLSSSVDSEDPVSSFENPAGLQIDVQSEMGSLQESDGDDDEEEVEEEDDEPDESSNHHRVPNSARQHHGAMMEHGRTDHVHETSSTLADIFRCFICLGKVVDAQLCPCCSKLVCQLCIKRWLMDQKSECPHCRAPLLVSQLVSCRFISEISLEVEKIQGKLGDNPLEKYCSTHDSPLLYFCTTCSVAVCSDCAILIEDHRNHTFEKLSVAYGRHRKKIRGEAAGLRRRHKELSVLIASVDKNIENVLKSKDDSAAELQMAFKRMQARLEEQLKCKLLALLAQKGSMTQEMELLDTILHELDQQLNSIPKSDLIAQEPHMSRMLQGIQTRTFSDISPTPISPDFTSEVVPAYEYGELVIKNYKMHLSQIRPTMFHLGSSNNNNSPRDLVFSKDVVFSEPVCASGVAWQLKVYPNGSGASQGTHLSVFLEMVEGGNEPGTYEYGIELIHHTCPNQCVIRKFSSDFEASVGACWGYYQFFRIDLLEKEGYLLPEEDAIKLRFYVRPLTYQQQCQDLQRALATLQVERDESATQVAVIRRAFAATFFQRRRRRSSSSNRTVHIEGQPSSFTQAVAGAVTNLVSPALVTRKAHAPSIKNFHLKSKEYSSSKAGKWLPGLWSPPPPPPSEAHIPRTHLVNTKVSRASDFGTAQMEHSPHDVMSATHLLEPHIQEHFGEESFAQFLLRSEDMEAANVCCLQEEEEEEEDGNNIPVEHKGTKETLDVRAKGMQEMWHRNQDDIFQKPPPTAKARSHKKLRNRKAHTKLLLVAPEVPLPQTSSNLTSQLTILSMDAGHSAAANNITTSPPPSRNNSNKMEKSNYEMSPVPVVLTNEKRKETSRETHSADNNYSDPECQGSRPAATACFLDSGETANIK</sequence>
<feature type="region of interest" description="Disordered" evidence="5">
    <location>
        <begin position="905"/>
        <end position="982"/>
    </location>
</feature>
<keyword evidence="4" id="KW-0862">Zinc</keyword>
<dbReference type="Gene3D" id="2.60.210.10">
    <property type="entry name" value="Apoptosis, Tumor Necrosis Factor Receptor Associated Protein 2, Chain A"/>
    <property type="match status" value="1"/>
</dbReference>
<keyword evidence="4" id="KW-0863">Zinc-finger</keyword>
<dbReference type="InterPro" id="IPR053003">
    <property type="entry name" value="TRIM_RBCC_E3_ubiq-ligases"/>
</dbReference>
<dbReference type="SUPFAM" id="SSF49599">
    <property type="entry name" value="TRAF domain-like"/>
    <property type="match status" value="1"/>
</dbReference>
<dbReference type="CDD" id="cd16619">
    <property type="entry name" value="mRING-HC-C4C4_TRIM37_C-VIII"/>
    <property type="match status" value="1"/>
</dbReference>
<feature type="compositionally biased region" description="Low complexity" evidence="5">
    <location>
        <begin position="116"/>
        <end position="127"/>
    </location>
</feature>
<feature type="domain" description="MATH" evidence="8">
    <location>
        <begin position="484"/>
        <end position="614"/>
    </location>
</feature>
<dbReference type="Gene3D" id="3.30.40.10">
    <property type="entry name" value="Zinc/RING finger domain, C3HC4 (zinc finger)"/>
    <property type="match status" value="1"/>
</dbReference>
<feature type="compositionally biased region" description="Basic residues" evidence="5">
    <location>
        <begin position="170"/>
        <end position="180"/>
    </location>
</feature>
<evidence type="ECO:0000259" key="6">
    <source>
        <dbReference type="PROSITE" id="PS50089"/>
    </source>
</evidence>
<feature type="compositionally biased region" description="Acidic residues" evidence="5">
    <location>
        <begin position="148"/>
        <end position="166"/>
    </location>
</feature>
<feature type="compositionally biased region" description="Basic and acidic residues" evidence="5">
    <location>
        <begin position="939"/>
        <end position="951"/>
    </location>
</feature>
<dbReference type="InterPro" id="IPR000315">
    <property type="entry name" value="Znf_B-box"/>
</dbReference>
<evidence type="ECO:0000256" key="2">
    <source>
        <dbReference type="ARBA" id="ARBA00022490"/>
    </source>
</evidence>
<keyword evidence="2" id="KW-0963">Cytoplasm</keyword>
<feature type="compositionally biased region" description="Polar residues" evidence="5">
    <location>
        <begin position="905"/>
        <end position="921"/>
    </location>
</feature>
<dbReference type="Proteomes" id="UP001497512">
    <property type="component" value="Chromosome 19"/>
</dbReference>
<feature type="domain" description="RING-type" evidence="6">
    <location>
        <begin position="206"/>
        <end position="246"/>
    </location>
</feature>
<reference evidence="9" key="1">
    <citation type="submission" date="2024-02" db="EMBL/GenBank/DDBJ databases">
        <authorList>
            <consortium name="ELIXIR-Norway"/>
            <consortium name="Elixir Norway"/>
        </authorList>
    </citation>
    <scope>NUCLEOTIDE SEQUENCE</scope>
</reference>
<gene>
    <name evidence="9" type="ORF">CSSPTR1EN2_LOCUS11655</name>
</gene>
<feature type="compositionally biased region" description="Low complexity" evidence="5">
    <location>
        <begin position="48"/>
        <end position="63"/>
    </location>
</feature>